<feature type="domain" description="NAD(P)-binding" evidence="3">
    <location>
        <begin position="6"/>
        <end position="195"/>
    </location>
</feature>
<dbReference type="GO" id="GO:0009523">
    <property type="term" value="C:photosystem II"/>
    <property type="evidence" value="ECO:0007669"/>
    <property type="project" value="UniProtKB-KW"/>
</dbReference>
<evidence type="ECO:0000256" key="1">
    <source>
        <dbReference type="ARBA" id="ARBA00022531"/>
    </source>
</evidence>
<proteinExistence type="predicted"/>
<keyword evidence="5" id="KW-1185">Reference proteome</keyword>
<dbReference type="InterPro" id="IPR036291">
    <property type="entry name" value="NAD(P)-bd_dom_sf"/>
</dbReference>
<dbReference type="STRING" id="504798.SAMN05421871_10171"/>
<dbReference type="PANTHER" id="PTHR47128">
    <property type="match status" value="1"/>
</dbReference>
<dbReference type="PANTHER" id="PTHR47128:SF2">
    <property type="entry name" value="PROTEIN HIGH CHLOROPHYLL FLUORESCENCE PHENOTYPE 244, CHLOROPLASTIC"/>
    <property type="match status" value="1"/>
</dbReference>
<keyword evidence="2" id="KW-0604">Photosystem II</keyword>
<evidence type="ECO:0000313" key="5">
    <source>
        <dbReference type="Proteomes" id="UP000199651"/>
    </source>
</evidence>
<dbReference type="AlphaFoldDB" id="A0A1H0HRV6"/>
<name>A0A1H0HRV6_9PSEU</name>
<reference evidence="5" key="1">
    <citation type="submission" date="2016-10" db="EMBL/GenBank/DDBJ databases">
        <authorList>
            <person name="Varghese N."/>
            <person name="Submissions S."/>
        </authorList>
    </citation>
    <scope>NUCLEOTIDE SEQUENCE [LARGE SCALE GENOMIC DNA]</scope>
    <source>
        <strain evidence="5">IBRC-M 10655</strain>
    </source>
</reference>
<evidence type="ECO:0000313" key="4">
    <source>
        <dbReference type="EMBL" id="SDO21867.1"/>
    </source>
</evidence>
<protein>
    <submittedName>
        <fullName evidence="4">Uncharacterized conserved protein YbjT, contains NAD(P)-binding and DUF2867 domains</fullName>
    </submittedName>
</protein>
<sequence length="291" mass="30890">MILVAGATGSLGRHLTRTLLDDGKPLRVLVREGSPYDELVAAGAEPVIADLKDPDSLATACAGVDSVVTTANATARGGADTIESVDRQGNLDLVDAAEAAGVRRFLFVSALGARPGHPLPLLNAKGETEQRLRESGMAWTVVQPNLYMDKLIPIVVGGPALAGQPVTLVGDGRRHHSYVAMRDVAAYLRATLDHPRAQRQTLVVGGPQPLSWRDIIAAFERELGYPVPVHTVEPGEPVPGRPEFITELLTMLETYDSPLDVSGLASTYGVTPTPLAEYVRGFVTANRVHAG</sequence>
<organism evidence="4 5">
    <name type="scientific">Actinokineospora alba</name>
    <dbReference type="NCBI Taxonomy" id="504798"/>
    <lineage>
        <taxon>Bacteria</taxon>
        <taxon>Bacillati</taxon>
        <taxon>Actinomycetota</taxon>
        <taxon>Actinomycetes</taxon>
        <taxon>Pseudonocardiales</taxon>
        <taxon>Pseudonocardiaceae</taxon>
        <taxon>Actinokineospora</taxon>
    </lineage>
</organism>
<gene>
    <name evidence="4" type="ORF">SAMN05192558_102232</name>
</gene>
<keyword evidence="1" id="KW-0602">Photosynthesis</keyword>
<dbReference type="Gene3D" id="3.40.50.720">
    <property type="entry name" value="NAD(P)-binding Rossmann-like Domain"/>
    <property type="match status" value="1"/>
</dbReference>
<dbReference type="CDD" id="cd05243">
    <property type="entry name" value="SDR_a5"/>
    <property type="match status" value="1"/>
</dbReference>
<accession>A0A1H0HRV6</accession>
<dbReference type="EMBL" id="FNJB01000002">
    <property type="protein sequence ID" value="SDO21867.1"/>
    <property type="molecule type" value="Genomic_DNA"/>
</dbReference>
<dbReference type="Proteomes" id="UP000199651">
    <property type="component" value="Unassembled WGS sequence"/>
</dbReference>
<dbReference type="RefSeq" id="WP_091370650.1">
    <property type="nucleotide sequence ID" value="NZ_FNDV01000001.1"/>
</dbReference>
<dbReference type="Pfam" id="PF13460">
    <property type="entry name" value="NAD_binding_10"/>
    <property type="match status" value="1"/>
</dbReference>
<dbReference type="OrthoDB" id="4248066at2"/>
<evidence type="ECO:0000256" key="2">
    <source>
        <dbReference type="ARBA" id="ARBA00023276"/>
    </source>
</evidence>
<evidence type="ECO:0000259" key="3">
    <source>
        <dbReference type="Pfam" id="PF13460"/>
    </source>
</evidence>
<dbReference type="GO" id="GO:0015979">
    <property type="term" value="P:photosynthesis"/>
    <property type="evidence" value="ECO:0007669"/>
    <property type="project" value="UniProtKB-KW"/>
</dbReference>
<dbReference type="InterPro" id="IPR016040">
    <property type="entry name" value="NAD(P)-bd_dom"/>
</dbReference>
<dbReference type="SUPFAM" id="SSF51735">
    <property type="entry name" value="NAD(P)-binding Rossmann-fold domains"/>
    <property type="match status" value="1"/>
</dbReference>
<dbReference type="InterPro" id="IPR044256">
    <property type="entry name" value="HCF244-like"/>
</dbReference>